<protein>
    <submittedName>
        <fullName evidence="2">Uncharacterized protein</fullName>
    </submittedName>
</protein>
<name>U4LE94_PYROM</name>
<dbReference type="Proteomes" id="UP000018144">
    <property type="component" value="Unassembled WGS sequence"/>
</dbReference>
<proteinExistence type="predicted"/>
<feature type="compositionally biased region" description="Low complexity" evidence="1">
    <location>
        <begin position="43"/>
        <end position="61"/>
    </location>
</feature>
<sequence>MKPPLLLRWWKEKLSLHHDCWAACAVVPLPHTLPSSIHPRVPPSSTRLSPSLHLPPSTPHHTSSRRRQTPILFIRSDLWKIQTINVTNNLLAGLTRTGVALLARTTKRNELVESAGPVVERKKKSEKRKIAVKQVYLP</sequence>
<reference evidence="2 3" key="1">
    <citation type="journal article" date="2013" name="PLoS Genet.">
        <title>The genome and development-dependent transcriptomes of Pyronema confluens: a window into fungal evolution.</title>
        <authorList>
            <person name="Traeger S."/>
            <person name="Altegoer F."/>
            <person name="Freitag M."/>
            <person name="Gabaldon T."/>
            <person name="Kempken F."/>
            <person name="Kumar A."/>
            <person name="Marcet-Houben M."/>
            <person name="Poggeler S."/>
            <person name="Stajich J.E."/>
            <person name="Nowrousian M."/>
        </authorList>
    </citation>
    <scope>NUCLEOTIDE SEQUENCE [LARGE SCALE GENOMIC DNA]</scope>
    <source>
        <strain evidence="3">CBS 100304</strain>
        <tissue evidence="2">Vegetative mycelium</tissue>
    </source>
</reference>
<keyword evidence="3" id="KW-1185">Reference proteome</keyword>
<organism evidence="2 3">
    <name type="scientific">Pyronema omphalodes (strain CBS 100304)</name>
    <name type="common">Pyronema confluens</name>
    <dbReference type="NCBI Taxonomy" id="1076935"/>
    <lineage>
        <taxon>Eukaryota</taxon>
        <taxon>Fungi</taxon>
        <taxon>Dikarya</taxon>
        <taxon>Ascomycota</taxon>
        <taxon>Pezizomycotina</taxon>
        <taxon>Pezizomycetes</taxon>
        <taxon>Pezizales</taxon>
        <taxon>Pyronemataceae</taxon>
        <taxon>Pyronema</taxon>
    </lineage>
</organism>
<dbReference type="EMBL" id="HF935391">
    <property type="protein sequence ID" value="CCX29842.1"/>
    <property type="molecule type" value="Genomic_DNA"/>
</dbReference>
<evidence type="ECO:0000313" key="2">
    <source>
        <dbReference type="EMBL" id="CCX29842.1"/>
    </source>
</evidence>
<evidence type="ECO:0000256" key="1">
    <source>
        <dbReference type="SAM" id="MobiDB-lite"/>
    </source>
</evidence>
<dbReference type="AlphaFoldDB" id="U4LE94"/>
<feature type="region of interest" description="Disordered" evidence="1">
    <location>
        <begin position="38"/>
        <end position="66"/>
    </location>
</feature>
<gene>
    <name evidence="2" type="ORF">PCON_07639</name>
</gene>
<dbReference type="OrthoDB" id="10464780at2759"/>
<evidence type="ECO:0000313" key="3">
    <source>
        <dbReference type="Proteomes" id="UP000018144"/>
    </source>
</evidence>
<accession>U4LE94</accession>